<keyword evidence="4 7" id="KW-0812">Transmembrane</keyword>
<evidence type="ECO:0000256" key="1">
    <source>
        <dbReference type="ARBA" id="ARBA00004651"/>
    </source>
</evidence>
<dbReference type="InterPro" id="IPR052518">
    <property type="entry name" value="CHR_Transporter"/>
</dbReference>
<evidence type="ECO:0000313" key="8">
    <source>
        <dbReference type="EMBL" id="MVP00213.1"/>
    </source>
</evidence>
<dbReference type="PANTHER" id="PTHR43663:SF1">
    <property type="entry name" value="CHROMATE TRANSPORTER"/>
    <property type="match status" value="1"/>
</dbReference>
<evidence type="ECO:0000256" key="2">
    <source>
        <dbReference type="ARBA" id="ARBA00005262"/>
    </source>
</evidence>
<dbReference type="AlphaFoldDB" id="A0A7X3FIG3"/>
<dbReference type="OrthoDB" id="9027281at2"/>
<dbReference type="RefSeq" id="WP_157335671.1">
    <property type="nucleotide sequence ID" value="NZ_RHLK01000005.1"/>
</dbReference>
<comment type="caution">
    <text evidence="8">The sequence shown here is derived from an EMBL/GenBank/DDBJ whole genome shotgun (WGS) entry which is preliminary data.</text>
</comment>
<sequence length="222" mass="23625">MLQFVPRLRLWISLFGSFARIAPVSFGGGFAMLPVLQREIVHRRNWLSEEEFAEVISVSGAAPGGVGVNASAFIGYKLGGTGGACAAVCGMILPAFVLVMILTIGFSSFKHYPKVNAALEGIQMAVLALIAFAGIRLIRSSVFDGATWSVFAAAAAALLFTGIHPLLIILLAVAGGLVLVAVKNRLHMAVRYEPKTRPLPENSTASSPKRYPEFEGYFGEGI</sequence>
<dbReference type="Proteomes" id="UP000490800">
    <property type="component" value="Unassembled WGS sequence"/>
</dbReference>
<comment type="subcellular location">
    <subcellularLocation>
        <location evidence="1">Cell membrane</location>
        <topology evidence="1">Multi-pass membrane protein</topology>
    </subcellularLocation>
</comment>
<keyword evidence="6 7" id="KW-0472">Membrane</keyword>
<keyword evidence="5 7" id="KW-1133">Transmembrane helix</keyword>
<feature type="transmembrane region" description="Helical" evidence="7">
    <location>
        <begin position="81"/>
        <end position="106"/>
    </location>
</feature>
<evidence type="ECO:0000313" key="9">
    <source>
        <dbReference type="Proteomes" id="UP000490800"/>
    </source>
</evidence>
<dbReference type="InterPro" id="IPR003370">
    <property type="entry name" value="Chromate_transpt"/>
</dbReference>
<dbReference type="PANTHER" id="PTHR43663">
    <property type="entry name" value="CHROMATE TRANSPORT PROTEIN-RELATED"/>
    <property type="match status" value="1"/>
</dbReference>
<evidence type="ECO:0000256" key="5">
    <source>
        <dbReference type="ARBA" id="ARBA00022989"/>
    </source>
</evidence>
<protein>
    <submittedName>
        <fullName evidence="8">Chromate transporter</fullName>
    </submittedName>
</protein>
<feature type="transmembrane region" description="Helical" evidence="7">
    <location>
        <begin position="150"/>
        <end position="182"/>
    </location>
</feature>
<accession>A0A7X3FIG3</accession>
<name>A0A7X3FIG3_9BACL</name>
<keyword evidence="9" id="KW-1185">Reference proteome</keyword>
<evidence type="ECO:0000256" key="3">
    <source>
        <dbReference type="ARBA" id="ARBA00022475"/>
    </source>
</evidence>
<reference evidence="8 9" key="1">
    <citation type="journal article" date="2019" name="Microorganisms">
        <title>Paenibacillus lutrae sp. nov., A Chitinolytic Species Isolated from A River Otter in Castril Natural Park, Granada, Spain.</title>
        <authorList>
            <person name="Rodriguez M."/>
            <person name="Reina J.C."/>
            <person name="Bejar V."/>
            <person name="Llamas I."/>
        </authorList>
    </citation>
    <scope>NUCLEOTIDE SEQUENCE [LARGE SCALE GENOMIC DNA]</scope>
    <source>
        <strain evidence="8 9">N10</strain>
    </source>
</reference>
<evidence type="ECO:0000256" key="4">
    <source>
        <dbReference type="ARBA" id="ARBA00022692"/>
    </source>
</evidence>
<evidence type="ECO:0000256" key="6">
    <source>
        <dbReference type="ARBA" id="ARBA00023136"/>
    </source>
</evidence>
<dbReference type="GO" id="GO:0005886">
    <property type="term" value="C:plasma membrane"/>
    <property type="evidence" value="ECO:0007669"/>
    <property type="project" value="UniProtKB-SubCell"/>
</dbReference>
<organism evidence="8 9">
    <name type="scientific">Paenibacillus lutrae</name>
    <dbReference type="NCBI Taxonomy" id="2078573"/>
    <lineage>
        <taxon>Bacteria</taxon>
        <taxon>Bacillati</taxon>
        <taxon>Bacillota</taxon>
        <taxon>Bacilli</taxon>
        <taxon>Bacillales</taxon>
        <taxon>Paenibacillaceae</taxon>
        <taxon>Paenibacillus</taxon>
    </lineage>
</organism>
<comment type="similarity">
    <text evidence="2">Belongs to the chromate ion transporter (CHR) (TC 2.A.51) family.</text>
</comment>
<evidence type="ECO:0000256" key="7">
    <source>
        <dbReference type="SAM" id="Phobius"/>
    </source>
</evidence>
<proteinExistence type="inferred from homology"/>
<gene>
    <name evidence="8" type="ORF">EDM21_11885</name>
</gene>
<feature type="transmembrane region" description="Helical" evidence="7">
    <location>
        <begin position="118"/>
        <end position="138"/>
    </location>
</feature>
<feature type="transmembrane region" description="Helical" evidence="7">
    <location>
        <begin position="12"/>
        <end position="35"/>
    </location>
</feature>
<dbReference type="EMBL" id="RHLK01000005">
    <property type="protein sequence ID" value="MVP00213.1"/>
    <property type="molecule type" value="Genomic_DNA"/>
</dbReference>
<feature type="transmembrane region" description="Helical" evidence="7">
    <location>
        <begin position="55"/>
        <end position="75"/>
    </location>
</feature>
<dbReference type="GO" id="GO:0015109">
    <property type="term" value="F:chromate transmembrane transporter activity"/>
    <property type="evidence" value="ECO:0007669"/>
    <property type="project" value="InterPro"/>
</dbReference>
<dbReference type="Pfam" id="PF02417">
    <property type="entry name" value="Chromate_transp"/>
    <property type="match status" value="1"/>
</dbReference>
<keyword evidence="3" id="KW-1003">Cell membrane</keyword>